<evidence type="ECO:0000256" key="1">
    <source>
        <dbReference type="SAM" id="SignalP"/>
    </source>
</evidence>
<evidence type="ECO:0000313" key="2">
    <source>
        <dbReference type="EMBL" id="KAJ4394261.1"/>
    </source>
</evidence>
<reference evidence="2" key="1">
    <citation type="submission" date="2022-10" db="EMBL/GenBank/DDBJ databases">
        <title>Tapping the CABI collections for fungal endophytes: first genome assemblies for Collariella, Neodidymelliopsis, Ascochyta clinopodiicola, Didymella pomorum, Didymosphaeria variabile, Neocosmospora piperis and Neocucurbitaria cava.</title>
        <authorList>
            <person name="Hill R."/>
        </authorList>
    </citation>
    <scope>NUCLEOTIDE SEQUENCE</scope>
    <source>
        <strain evidence="2">IMI 355082</strain>
    </source>
</reference>
<feature type="chain" id="PRO_5040818409" description="Extracellular membrane protein CFEM domain-containing protein" evidence="1">
    <location>
        <begin position="20"/>
        <end position="101"/>
    </location>
</feature>
<accession>A0A9W8YYS0</accession>
<name>A0A9W8YYS0_9PEZI</name>
<proteinExistence type="predicted"/>
<sequence length="101" mass="10747">MKFISKITLILGAAGMAVAAAVPNDAQALSPCWQRCLAEVGLTLKPPCDNAACACERASEFDGPADQCVLDKCPQGELEDLHCAACHTCKPSYRCERCPYA</sequence>
<dbReference type="AlphaFoldDB" id="A0A9W8YYS0"/>
<feature type="signal peptide" evidence="1">
    <location>
        <begin position="1"/>
        <end position="19"/>
    </location>
</feature>
<keyword evidence="1" id="KW-0732">Signal</keyword>
<dbReference type="Proteomes" id="UP001140453">
    <property type="component" value="Unassembled WGS sequence"/>
</dbReference>
<keyword evidence="3" id="KW-1185">Reference proteome</keyword>
<dbReference type="EMBL" id="JAPEVB010000002">
    <property type="protein sequence ID" value="KAJ4394261.1"/>
    <property type="molecule type" value="Genomic_DNA"/>
</dbReference>
<evidence type="ECO:0008006" key="4">
    <source>
        <dbReference type="Google" id="ProtNLM"/>
    </source>
</evidence>
<organism evidence="2 3">
    <name type="scientific">Gnomoniopsis smithogilvyi</name>
    <dbReference type="NCBI Taxonomy" id="1191159"/>
    <lineage>
        <taxon>Eukaryota</taxon>
        <taxon>Fungi</taxon>
        <taxon>Dikarya</taxon>
        <taxon>Ascomycota</taxon>
        <taxon>Pezizomycotina</taxon>
        <taxon>Sordariomycetes</taxon>
        <taxon>Sordariomycetidae</taxon>
        <taxon>Diaporthales</taxon>
        <taxon>Gnomoniaceae</taxon>
        <taxon>Gnomoniopsis</taxon>
    </lineage>
</organism>
<gene>
    <name evidence="2" type="ORF">N0V93_003478</name>
</gene>
<protein>
    <recommendedName>
        <fullName evidence="4">Extracellular membrane protein CFEM domain-containing protein</fullName>
    </recommendedName>
</protein>
<comment type="caution">
    <text evidence="2">The sequence shown here is derived from an EMBL/GenBank/DDBJ whole genome shotgun (WGS) entry which is preliminary data.</text>
</comment>
<evidence type="ECO:0000313" key="3">
    <source>
        <dbReference type="Proteomes" id="UP001140453"/>
    </source>
</evidence>